<organism evidence="6">
    <name type="scientific">Mycolicibacterium mucogenicum DSM 44124</name>
    <dbReference type="NCBI Taxonomy" id="1226753"/>
    <lineage>
        <taxon>Bacteria</taxon>
        <taxon>Bacillati</taxon>
        <taxon>Actinomycetota</taxon>
        <taxon>Actinomycetes</taxon>
        <taxon>Mycobacteriales</taxon>
        <taxon>Mycobacteriaceae</taxon>
        <taxon>Mycolicibacterium</taxon>
    </lineage>
</organism>
<gene>
    <name evidence="5" type="ORF">C1S78_018600</name>
    <name evidence="6" type="ORF">C1S78_18550</name>
</gene>
<name>A0A8H2JF06_MYCMU</name>
<dbReference type="NCBIfam" id="TIGR03971">
    <property type="entry name" value="SDR_subfam_1"/>
    <property type="match status" value="1"/>
</dbReference>
<evidence type="ECO:0000256" key="2">
    <source>
        <dbReference type="ARBA" id="ARBA00023002"/>
    </source>
</evidence>
<dbReference type="PRINTS" id="PR00081">
    <property type="entry name" value="GDHRDH"/>
</dbReference>
<dbReference type="Gene3D" id="3.40.50.720">
    <property type="entry name" value="NAD(P)-binding Rossmann-like Domain"/>
    <property type="match status" value="1"/>
</dbReference>
<dbReference type="NCBIfam" id="NF009467">
    <property type="entry name" value="PRK12826.1-3"/>
    <property type="match status" value="1"/>
</dbReference>
<dbReference type="InterPro" id="IPR036291">
    <property type="entry name" value="NAD(P)-bd_dom_sf"/>
</dbReference>
<dbReference type="InterPro" id="IPR023985">
    <property type="entry name" value="SDR_subfam_1"/>
</dbReference>
<reference evidence="6" key="1">
    <citation type="submission" date="2018-01" db="EMBL/GenBank/DDBJ databases">
        <title>Comparative genomics of Mycobacterium mucogenicum and Mycobacterium neoaurum clade members emphasizing tRNA and non-coding RNA.</title>
        <authorList>
            <person name="Behra P.R.K."/>
            <person name="Pettersson B.M.F."/>
            <person name="Das S."/>
            <person name="Dasgupta S."/>
            <person name="Kirsebom L.A."/>
        </authorList>
    </citation>
    <scope>NUCLEOTIDE SEQUENCE</scope>
    <source>
        <strain evidence="6">DSM 44124</strain>
    </source>
</reference>
<comment type="similarity">
    <text evidence="1 4">Belongs to the short-chain dehydrogenases/reductases (SDR) family.</text>
</comment>
<dbReference type="InterPro" id="IPR002347">
    <property type="entry name" value="SDR_fam"/>
</dbReference>
<dbReference type="Proteomes" id="UP000309231">
    <property type="component" value="Chromosome"/>
</dbReference>
<dbReference type="FunFam" id="3.40.50.720:FF:000084">
    <property type="entry name" value="Short-chain dehydrogenase reductase"/>
    <property type="match status" value="1"/>
</dbReference>
<dbReference type="GeneID" id="76726948"/>
<evidence type="ECO:0000313" key="6">
    <source>
        <dbReference type="EMBL" id="TLH54095.1"/>
    </source>
</evidence>
<sequence length="281" mass="29802">MTGRVEGKVAFITGAARGQGRSHAVRLAQEGADIIAIDICAPIRPGEETAIPASTPEDLAETADLVKGLNRRIVTAEVDVRDAAALKSAVDSGVEQLGRLDIIVANAGIGNGGNLLHETNQLDWDEMIDINLTGVWKSVKAAVPHIIAGGRGGSIILTSSVGGLKSYPMIGNYVAAKHGVVGLMRSFGVELAQHNIRVNSVHPTHVSTDMIMNEGTWKMFRPDLENPGPDDMAPICQMFHTMPVPWIDAIDVSNAVLFLASDEARYITGVTLPIDLGGCLK</sequence>
<keyword evidence="3" id="KW-0520">NAD</keyword>
<reference evidence="5 7" key="3">
    <citation type="journal article" date="2019" name="Sci. Rep.">
        <title>Insight into the biology of Mycobacterium mucogenicum and Mycobacterium neoaurum clade members.</title>
        <authorList>
            <person name="Behra P.R.K."/>
            <person name="Pettersson B.M.F."/>
            <person name="Ramesh M."/>
            <person name="Dasgupta S."/>
            <person name="Kirsebom L.A."/>
        </authorList>
    </citation>
    <scope>NUCLEOTIDE SEQUENCE [LARGE SCALE GENOMIC DNA]</scope>
    <source>
        <strain evidence="5 7">DSM 44124</strain>
    </source>
</reference>
<dbReference type="PANTHER" id="PTHR24321">
    <property type="entry name" value="DEHYDROGENASES, SHORT CHAIN"/>
    <property type="match status" value="1"/>
</dbReference>
<keyword evidence="2" id="KW-0560">Oxidoreductase</keyword>
<dbReference type="PANTHER" id="PTHR24321:SF8">
    <property type="entry name" value="ESTRADIOL 17-BETA-DEHYDROGENASE 8-RELATED"/>
    <property type="match status" value="1"/>
</dbReference>
<dbReference type="Pfam" id="PF00106">
    <property type="entry name" value="adh_short"/>
    <property type="match status" value="1"/>
</dbReference>
<evidence type="ECO:0000256" key="4">
    <source>
        <dbReference type="RuleBase" id="RU000363"/>
    </source>
</evidence>
<protein>
    <submittedName>
        <fullName evidence="5">Mycofactocin-coupled SDR family oxidoreductase</fullName>
    </submittedName>
    <submittedName>
        <fullName evidence="6">NAD(P)-dependent oxidoreductase</fullName>
    </submittedName>
</protein>
<dbReference type="AlphaFoldDB" id="A0A8H2JF06"/>
<dbReference type="GO" id="GO:0016491">
    <property type="term" value="F:oxidoreductase activity"/>
    <property type="evidence" value="ECO:0007669"/>
    <property type="project" value="UniProtKB-KW"/>
</dbReference>
<dbReference type="EMBL" id="POTL01000001">
    <property type="protein sequence ID" value="TLH54095.1"/>
    <property type="molecule type" value="Genomic_DNA"/>
</dbReference>
<dbReference type="PROSITE" id="PS00061">
    <property type="entry name" value="ADH_SHORT"/>
    <property type="match status" value="1"/>
</dbReference>
<evidence type="ECO:0000256" key="3">
    <source>
        <dbReference type="ARBA" id="ARBA00023027"/>
    </source>
</evidence>
<dbReference type="CDD" id="cd05233">
    <property type="entry name" value="SDR_c"/>
    <property type="match status" value="1"/>
</dbReference>
<dbReference type="RefSeq" id="WP_020102618.1">
    <property type="nucleotide sequence ID" value="NZ_ANBS01000005.1"/>
</dbReference>
<evidence type="ECO:0000256" key="1">
    <source>
        <dbReference type="ARBA" id="ARBA00006484"/>
    </source>
</evidence>
<dbReference type="PRINTS" id="PR00080">
    <property type="entry name" value="SDRFAMILY"/>
</dbReference>
<dbReference type="EMBL" id="CP062008">
    <property type="protein sequence ID" value="QPG67553.1"/>
    <property type="molecule type" value="Genomic_DNA"/>
</dbReference>
<evidence type="ECO:0000313" key="7">
    <source>
        <dbReference type="Proteomes" id="UP000309231"/>
    </source>
</evidence>
<dbReference type="SUPFAM" id="SSF51735">
    <property type="entry name" value="NAD(P)-binding Rossmann-fold domains"/>
    <property type="match status" value="1"/>
</dbReference>
<dbReference type="KEGG" id="mmuc:C1S78_018600"/>
<reference evidence="5 7" key="2">
    <citation type="journal article" date="2019" name="BMC Evol. Biol.">
        <title>Comparative genomics of Mycobacterium mucogenicum and Mycobacterium neoaurum clade members emphasizing tRNA and non-coding RNA.</title>
        <authorList>
            <person name="Behra P.R.K."/>
            <person name="Pettersson B.M.F."/>
            <person name="Das S."/>
            <person name="Dasgupta S."/>
            <person name="Kirsebom L.A."/>
        </authorList>
    </citation>
    <scope>NUCLEOTIDE SEQUENCE [LARGE SCALE GENOMIC DNA]</scope>
    <source>
        <strain evidence="5 7">DSM 44124</strain>
    </source>
</reference>
<accession>A0A8H2JF06</accession>
<dbReference type="InterPro" id="IPR020904">
    <property type="entry name" value="Sc_DH/Rdtase_CS"/>
</dbReference>
<keyword evidence="7" id="KW-1185">Reference proteome</keyword>
<evidence type="ECO:0000313" key="5">
    <source>
        <dbReference type="EMBL" id="QPG67553.1"/>
    </source>
</evidence>
<proteinExistence type="inferred from homology"/>